<dbReference type="Gene3D" id="2.60.40.1120">
    <property type="entry name" value="Carboxypeptidase-like, regulatory domain"/>
    <property type="match status" value="1"/>
</dbReference>
<protein>
    <recommendedName>
        <fullName evidence="3">Carboxypeptidase regulatory-like domain-containing protein</fullName>
    </recommendedName>
</protein>
<dbReference type="eggNOG" id="ENOG5033JH3">
    <property type="taxonomic scope" value="Bacteria"/>
</dbReference>
<dbReference type="EMBL" id="CP007145">
    <property type="protein sequence ID" value="AHJ95969.1"/>
    <property type="molecule type" value="Genomic_DNA"/>
</dbReference>
<dbReference type="HOGENOM" id="CLU_1141768_0_0_10"/>
<proteinExistence type="predicted"/>
<dbReference type="STRING" id="1227739.Hsw_0374"/>
<organism evidence="1 2">
    <name type="scientific">Hymenobacter swuensis DY53</name>
    <dbReference type="NCBI Taxonomy" id="1227739"/>
    <lineage>
        <taxon>Bacteria</taxon>
        <taxon>Pseudomonadati</taxon>
        <taxon>Bacteroidota</taxon>
        <taxon>Cytophagia</taxon>
        <taxon>Cytophagales</taxon>
        <taxon>Hymenobacteraceae</taxon>
        <taxon>Hymenobacter</taxon>
    </lineage>
</organism>
<name>W8ES64_9BACT</name>
<evidence type="ECO:0000313" key="1">
    <source>
        <dbReference type="EMBL" id="AHJ95969.1"/>
    </source>
</evidence>
<dbReference type="AlphaFoldDB" id="W8ES64"/>
<dbReference type="InterPro" id="IPR013784">
    <property type="entry name" value="Carb-bd-like_fold"/>
</dbReference>
<evidence type="ECO:0000313" key="2">
    <source>
        <dbReference type="Proteomes" id="UP000019423"/>
    </source>
</evidence>
<accession>W8ES64</accession>
<dbReference type="PATRIC" id="fig|1227739.3.peg.641"/>
<sequence length="241" mass="25303">MLVIGGLLTACNNEKEVPAPTLATLTGQVSVVDELAQPTMAAGVIVTVGSGAQQRTTTTDATGAYRLADLPAARYTLVFTRPDVGTLYAPVELSEQQRSATRNVELGQMSSTRVNSLTFQGISMVGSMQVVEIMRDATCNAQKYPDGYFVDTYFGDTPTVSSSNYKIRFGGGANVNPARSAFSISSLRAAGFASGTTVYAISYGAAKRDIRYEAAVPANAPNGVTSNLNATPSNVVSFTMP</sequence>
<gene>
    <name evidence="1" type="ORF">Hsw_0374</name>
</gene>
<dbReference type="Pfam" id="PF13620">
    <property type="entry name" value="CarboxypepD_reg"/>
    <property type="match status" value="1"/>
</dbReference>
<dbReference type="SUPFAM" id="SSF49452">
    <property type="entry name" value="Starch-binding domain-like"/>
    <property type="match status" value="1"/>
</dbReference>
<keyword evidence="2" id="KW-1185">Reference proteome</keyword>
<dbReference type="GO" id="GO:0030246">
    <property type="term" value="F:carbohydrate binding"/>
    <property type="evidence" value="ECO:0007669"/>
    <property type="project" value="InterPro"/>
</dbReference>
<dbReference type="KEGG" id="hsw:Hsw_0374"/>
<dbReference type="Proteomes" id="UP000019423">
    <property type="component" value="Chromosome"/>
</dbReference>
<evidence type="ECO:0008006" key="3">
    <source>
        <dbReference type="Google" id="ProtNLM"/>
    </source>
</evidence>
<reference evidence="1 2" key="1">
    <citation type="submission" date="2014-01" db="EMBL/GenBank/DDBJ databases">
        <title>Complete genome sequence of ionizing-radiation resistance bacterium Hymenobacter swuensis DY53.</title>
        <authorList>
            <person name="Jung J.-H."/>
            <person name="Jeong S.-W."/>
            <person name="Joe M.-H."/>
            <person name="Cho y.-j."/>
            <person name="Kim M.-K."/>
            <person name="Lim S.-Y."/>
        </authorList>
    </citation>
    <scope>NUCLEOTIDE SEQUENCE [LARGE SCALE GENOMIC DNA]</scope>
    <source>
        <strain evidence="1 2">DY53</strain>
    </source>
</reference>